<reference evidence="3" key="1">
    <citation type="submission" date="2021-01" db="EMBL/GenBank/DDBJ databases">
        <title>Adiantum capillus-veneris genome.</title>
        <authorList>
            <person name="Fang Y."/>
            <person name="Liao Q."/>
        </authorList>
    </citation>
    <scope>NUCLEOTIDE SEQUENCE</scope>
    <source>
        <strain evidence="3">H3</strain>
        <tissue evidence="3">Leaf</tissue>
    </source>
</reference>
<evidence type="ECO:0000313" key="3">
    <source>
        <dbReference type="EMBL" id="KAI5073887.1"/>
    </source>
</evidence>
<keyword evidence="4" id="KW-1185">Reference proteome</keyword>
<gene>
    <name evidence="2" type="ORF">GOP47_0011247</name>
    <name evidence="3" type="ORF">GOP47_0011900</name>
</gene>
<dbReference type="AlphaFoldDB" id="A0A9D4UUW6"/>
<sequence length="148" mass="15662">MFASSSFPHRPPLPSHGNSSSAWDAANPLPHHTTLLLPNVPSIQLATSSPPQPQVLSNMDPLIAKVLLPEFAEKLKQALSARQQLLQNKSTVPDGAQAFRCSLGRDNEPVGAAPRFSLCLPPPDPQAGDRTGNAKASKGQPSEGPADY</sequence>
<evidence type="ECO:0000256" key="1">
    <source>
        <dbReference type="SAM" id="MobiDB-lite"/>
    </source>
</evidence>
<dbReference type="EMBL" id="JABFUD020000011">
    <property type="protein sequence ID" value="KAI5073234.1"/>
    <property type="molecule type" value="Genomic_DNA"/>
</dbReference>
<dbReference type="Proteomes" id="UP000886520">
    <property type="component" value="Chromosome 11"/>
</dbReference>
<organism evidence="3 4">
    <name type="scientific">Adiantum capillus-veneris</name>
    <name type="common">Maidenhair fern</name>
    <dbReference type="NCBI Taxonomy" id="13818"/>
    <lineage>
        <taxon>Eukaryota</taxon>
        <taxon>Viridiplantae</taxon>
        <taxon>Streptophyta</taxon>
        <taxon>Embryophyta</taxon>
        <taxon>Tracheophyta</taxon>
        <taxon>Polypodiopsida</taxon>
        <taxon>Polypodiidae</taxon>
        <taxon>Polypodiales</taxon>
        <taxon>Pteridineae</taxon>
        <taxon>Pteridaceae</taxon>
        <taxon>Vittarioideae</taxon>
        <taxon>Adiantum</taxon>
    </lineage>
</organism>
<accession>A0A9D4UUW6</accession>
<feature type="region of interest" description="Disordered" evidence="1">
    <location>
        <begin position="1"/>
        <end position="31"/>
    </location>
</feature>
<protein>
    <submittedName>
        <fullName evidence="3">Uncharacterized protein</fullName>
    </submittedName>
</protein>
<comment type="caution">
    <text evidence="3">The sequence shown here is derived from an EMBL/GenBank/DDBJ whole genome shotgun (WGS) entry which is preliminary data.</text>
</comment>
<name>A0A9D4UUW6_ADICA</name>
<dbReference type="EMBL" id="JABFUD020000011">
    <property type="protein sequence ID" value="KAI5073887.1"/>
    <property type="molecule type" value="Genomic_DNA"/>
</dbReference>
<feature type="region of interest" description="Disordered" evidence="1">
    <location>
        <begin position="112"/>
        <end position="148"/>
    </location>
</feature>
<proteinExistence type="predicted"/>
<evidence type="ECO:0000313" key="4">
    <source>
        <dbReference type="Proteomes" id="UP000886520"/>
    </source>
</evidence>
<evidence type="ECO:0000313" key="2">
    <source>
        <dbReference type="EMBL" id="KAI5073234.1"/>
    </source>
</evidence>